<dbReference type="Pfam" id="PF13516">
    <property type="entry name" value="LRR_6"/>
    <property type="match status" value="7"/>
</dbReference>
<dbReference type="InterPro" id="IPR032675">
    <property type="entry name" value="LRR_dom_sf"/>
</dbReference>
<dbReference type="InterPro" id="IPR052394">
    <property type="entry name" value="LRR-containing"/>
</dbReference>
<reference evidence="1 2" key="1">
    <citation type="submission" date="2018-06" db="EMBL/GenBank/DDBJ databases">
        <title>Comparative genomics reveals the genomic features of Rhizophagus irregularis, R. cerebriforme, R. diaphanum and Gigaspora rosea, and their symbiotic lifestyle signature.</title>
        <authorList>
            <person name="Morin E."/>
            <person name="San Clemente H."/>
            <person name="Chen E.C.H."/>
            <person name="De La Providencia I."/>
            <person name="Hainaut M."/>
            <person name="Kuo A."/>
            <person name="Kohler A."/>
            <person name="Murat C."/>
            <person name="Tang N."/>
            <person name="Roy S."/>
            <person name="Loubradou J."/>
            <person name="Henrissat B."/>
            <person name="Grigoriev I.V."/>
            <person name="Corradi N."/>
            <person name="Roux C."/>
            <person name="Martin F.M."/>
        </authorList>
    </citation>
    <scope>NUCLEOTIDE SEQUENCE [LARGE SCALE GENOMIC DNA]</scope>
    <source>
        <strain evidence="1 2">DAOM 194757</strain>
    </source>
</reference>
<organism evidence="1 2">
    <name type="scientific">Gigaspora rosea</name>
    <dbReference type="NCBI Taxonomy" id="44941"/>
    <lineage>
        <taxon>Eukaryota</taxon>
        <taxon>Fungi</taxon>
        <taxon>Fungi incertae sedis</taxon>
        <taxon>Mucoromycota</taxon>
        <taxon>Glomeromycotina</taxon>
        <taxon>Glomeromycetes</taxon>
        <taxon>Diversisporales</taxon>
        <taxon>Gigasporaceae</taxon>
        <taxon>Gigaspora</taxon>
    </lineage>
</organism>
<dbReference type="OrthoDB" id="1416801at2759"/>
<dbReference type="PANTHER" id="PTHR24114:SF2">
    <property type="entry name" value="F-BOX DOMAIN-CONTAINING PROTEIN-RELATED"/>
    <property type="match status" value="1"/>
</dbReference>
<dbReference type="AlphaFoldDB" id="A0A397UBR8"/>
<comment type="caution">
    <text evidence="1">The sequence shown here is derived from an EMBL/GenBank/DDBJ whole genome shotgun (WGS) entry which is preliminary data.</text>
</comment>
<dbReference type="SMART" id="SM00368">
    <property type="entry name" value="LRR_RI"/>
    <property type="match status" value="9"/>
</dbReference>
<dbReference type="EMBL" id="QKWP01001628">
    <property type="protein sequence ID" value="RIB07624.1"/>
    <property type="molecule type" value="Genomic_DNA"/>
</dbReference>
<dbReference type="Proteomes" id="UP000266673">
    <property type="component" value="Unassembled WGS sequence"/>
</dbReference>
<protein>
    <submittedName>
        <fullName evidence="1">Uncharacterized protein</fullName>
    </submittedName>
</protein>
<dbReference type="InterPro" id="IPR001611">
    <property type="entry name" value="Leu-rich_rpt"/>
</dbReference>
<proteinExistence type="predicted"/>
<sequence length="533" mass="59611">MTIKLFKKLSNNYIKLLEIEMTLTFSYFQNELTNIDIGRNSINNIKRIHLNPNISIKQFEIFIKFGNFGQLGFSIHFYLTLATNELLFEELAKILETYLIESMAYWILSNITQLWNDLATKFMVPNYQVTSVIIPSRIILKQELLTMPTEILKCQRKEEYKCFKRGKFLKALELYKEILENCQHNAEALYKNTKLTSLNLHANYCGSEVGKILANVLCKNTTLTSLDLRVKVLADSLYKNTTLTFLNLGFTGLGSEGVYALANAFCKTTTLTSLNLKEGKALANALCKNTTLTSLNFSSIILDQKWKSTLQKTILTLLNLQTNDLEKEGGKAIADALFKNITLTSLNLCNNKLGLEGGKALANVLYMNTTLTSLNLQSRKEGVKALADALCKNTTLTFLNISNNKLESEEGGKAIANVLYKNTILTSLNLCNNNLGSEGGKALANIHYKNTMLTFLDLLYNFFGSEGRKALAGALYKNTILSSLNLYNNELGSEGEKALADALCKNTTLNSLYLSNNCGLKKQSFDNQYTISE</sequence>
<dbReference type="SUPFAM" id="SSF52047">
    <property type="entry name" value="RNI-like"/>
    <property type="match status" value="2"/>
</dbReference>
<dbReference type="PANTHER" id="PTHR24114">
    <property type="entry name" value="LEUCINE RICH REPEAT FAMILY PROTEIN"/>
    <property type="match status" value="1"/>
</dbReference>
<dbReference type="Gene3D" id="3.80.10.10">
    <property type="entry name" value="Ribonuclease Inhibitor"/>
    <property type="match status" value="4"/>
</dbReference>
<evidence type="ECO:0000313" key="2">
    <source>
        <dbReference type="Proteomes" id="UP000266673"/>
    </source>
</evidence>
<keyword evidence="2" id="KW-1185">Reference proteome</keyword>
<gene>
    <name evidence="1" type="ORF">C2G38_2213938</name>
</gene>
<name>A0A397UBR8_9GLOM</name>
<accession>A0A397UBR8</accession>
<evidence type="ECO:0000313" key="1">
    <source>
        <dbReference type="EMBL" id="RIB07624.1"/>
    </source>
</evidence>